<dbReference type="SMART" id="SM00339">
    <property type="entry name" value="FH"/>
    <property type="match status" value="1"/>
</dbReference>
<protein>
    <recommendedName>
        <fullName evidence="4">Fork-head domain-containing protein</fullName>
    </recommendedName>
</protein>
<dbReference type="Proteomes" id="UP000054350">
    <property type="component" value="Unassembled WGS sequence"/>
</dbReference>
<feature type="region of interest" description="Disordered" evidence="3">
    <location>
        <begin position="582"/>
        <end position="608"/>
    </location>
</feature>
<dbReference type="PRINTS" id="PR00053">
    <property type="entry name" value="FORKHEAD"/>
</dbReference>
<feature type="compositionally biased region" description="Low complexity" evidence="3">
    <location>
        <begin position="594"/>
        <end position="608"/>
    </location>
</feature>
<dbReference type="SUPFAM" id="SSF46785">
    <property type="entry name" value="Winged helix' DNA-binding domain"/>
    <property type="match status" value="1"/>
</dbReference>
<dbReference type="AlphaFoldDB" id="A0A0L0SQJ5"/>
<feature type="domain" description="Fork-head" evidence="4">
    <location>
        <begin position="248"/>
        <end position="329"/>
    </location>
</feature>
<dbReference type="GO" id="GO:0003700">
    <property type="term" value="F:DNA-binding transcription factor activity"/>
    <property type="evidence" value="ECO:0007669"/>
    <property type="project" value="InterPro"/>
</dbReference>
<dbReference type="EMBL" id="GG745345">
    <property type="protein sequence ID" value="KNE64813.1"/>
    <property type="molecule type" value="Genomic_DNA"/>
</dbReference>
<dbReference type="eggNOG" id="KOG2294">
    <property type="taxonomic scope" value="Eukaryota"/>
</dbReference>
<dbReference type="Gene3D" id="1.10.10.10">
    <property type="entry name" value="Winged helix-like DNA-binding domain superfamily/Winged helix DNA-binding domain"/>
    <property type="match status" value="1"/>
</dbReference>
<dbReference type="STRING" id="578462.A0A0L0SQJ5"/>
<keyword evidence="6" id="KW-1185">Reference proteome</keyword>
<feature type="compositionally biased region" description="Low complexity" evidence="3">
    <location>
        <begin position="32"/>
        <end position="41"/>
    </location>
</feature>
<reference evidence="5 6" key="1">
    <citation type="submission" date="2009-11" db="EMBL/GenBank/DDBJ databases">
        <title>Annotation of Allomyces macrogynus ATCC 38327.</title>
        <authorList>
            <consortium name="The Broad Institute Genome Sequencing Platform"/>
            <person name="Russ C."/>
            <person name="Cuomo C."/>
            <person name="Burger G."/>
            <person name="Gray M.W."/>
            <person name="Holland P.W.H."/>
            <person name="King N."/>
            <person name="Lang F.B.F."/>
            <person name="Roger A.J."/>
            <person name="Ruiz-Trillo I."/>
            <person name="Young S.K."/>
            <person name="Zeng Q."/>
            <person name="Gargeya S."/>
            <person name="Fitzgerald M."/>
            <person name="Haas B."/>
            <person name="Abouelleil A."/>
            <person name="Alvarado L."/>
            <person name="Arachchi H.M."/>
            <person name="Berlin A."/>
            <person name="Chapman S.B."/>
            <person name="Gearin G."/>
            <person name="Goldberg J."/>
            <person name="Griggs A."/>
            <person name="Gujja S."/>
            <person name="Hansen M."/>
            <person name="Heiman D."/>
            <person name="Howarth C."/>
            <person name="Larimer J."/>
            <person name="Lui A."/>
            <person name="MacDonald P.J.P."/>
            <person name="McCowen C."/>
            <person name="Montmayeur A."/>
            <person name="Murphy C."/>
            <person name="Neiman D."/>
            <person name="Pearson M."/>
            <person name="Priest M."/>
            <person name="Roberts A."/>
            <person name="Saif S."/>
            <person name="Shea T."/>
            <person name="Sisk P."/>
            <person name="Stolte C."/>
            <person name="Sykes S."/>
            <person name="Wortman J."/>
            <person name="Nusbaum C."/>
            <person name="Birren B."/>
        </authorList>
    </citation>
    <scope>NUCLEOTIDE SEQUENCE [LARGE SCALE GENOMIC DNA]</scope>
    <source>
        <strain evidence="5 6">ATCC 38327</strain>
    </source>
</reference>
<keyword evidence="2" id="KW-0539">Nucleus</keyword>
<dbReference type="GO" id="GO:0005634">
    <property type="term" value="C:nucleus"/>
    <property type="evidence" value="ECO:0007669"/>
    <property type="project" value="UniProtKB-SubCell"/>
</dbReference>
<sequence>MNSRSDDCGDPRSGTSGHPGLDQTMARLPTTAASALLEMAGGSAGAGAGARSSNHGSGSDHTLTPAAATWHGQSQPLSVLLHSIDPSPATSTYNASSARPDLSAIQTMLGPMSPSIPSAGDEPQSLDAALAAAAAATTAAATPSATTAAVSPIVLMPSFDGSSSTSTSYPLPPFPNAASLATSTYLAPLPPPPPPPPSHVLAVAPVDATASFGNQLGVPMPLFPVDVPGNSAVPLAPKPAQPSESTERPPFPLATVIAQAVVSTPAKRATLAEIYAWMVETYPYYRFVRLDKTIHHLGKGCYWTLDSVNGPPLLDRPSQRRSGWDDSRRSRARKSSKGVTRVSTDVAAVAAAAAAVGAYPSPASANSSGTTGAAGGVPFMPGMVPATRSDTGSVAPASQPASPAVANVLGVEPGWTQADFSRLLETVATAPPPSTVSTTRPAAAVTLGGQAAAKMAQRAGSQQALTFALPPTASYAHGTGGTYASQHHGHAVPLQQQQSPQHLQVHQPLMQHQAMQHQQSHQTHALMQQQRQYAASALVQSDSANVQQLYGAPIAHYTPNHEHAARPAQAGHVHAATAYVPQQPNQGPAAQYYPSTPHATATGSAATHARSAGTAPVYAAATSYQAPAHQQFYGQRQQQQHHHVAAPPQQSTSHATQPAFLQPTPQHAYQAHAHVHPHAHHHQQPPPPPHPHVSYMSQGAVVVTAPTTAPAYVGAVYAPAPAPRHGGAHQQQLLPDQ</sequence>
<feature type="region of interest" description="Disordered" evidence="3">
    <location>
        <begin position="630"/>
        <end position="656"/>
    </location>
</feature>
<reference evidence="6" key="2">
    <citation type="submission" date="2009-11" db="EMBL/GenBank/DDBJ databases">
        <title>The Genome Sequence of Allomyces macrogynus strain ATCC 38327.</title>
        <authorList>
            <consortium name="The Broad Institute Genome Sequencing Platform"/>
            <person name="Russ C."/>
            <person name="Cuomo C."/>
            <person name="Shea T."/>
            <person name="Young S.K."/>
            <person name="Zeng Q."/>
            <person name="Koehrsen M."/>
            <person name="Haas B."/>
            <person name="Borodovsky M."/>
            <person name="Guigo R."/>
            <person name="Alvarado L."/>
            <person name="Berlin A."/>
            <person name="Borenstein D."/>
            <person name="Chen Z."/>
            <person name="Engels R."/>
            <person name="Freedman E."/>
            <person name="Gellesch M."/>
            <person name="Goldberg J."/>
            <person name="Griggs A."/>
            <person name="Gujja S."/>
            <person name="Heiman D."/>
            <person name="Hepburn T."/>
            <person name="Howarth C."/>
            <person name="Jen D."/>
            <person name="Larson L."/>
            <person name="Lewis B."/>
            <person name="Mehta T."/>
            <person name="Park D."/>
            <person name="Pearson M."/>
            <person name="Roberts A."/>
            <person name="Saif S."/>
            <person name="Shenoy N."/>
            <person name="Sisk P."/>
            <person name="Stolte C."/>
            <person name="Sykes S."/>
            <person name="Walk T."/>
            <person name="White J."/>
            <person name="Yandava C."/>
            <person name="Burger G."/>
            <person name="Gray M.W."/>
            <person name="Holland P.W.H."/>
            <person name="King N."/>
            <person name="Lang F.B.F."/>
            <person name="Roger A.J."/>
            <person name="Ruiz-Trillo I."/>
            <person name="Lander E."/>
            <person name="Nusbaum C."/>
        </authorList>
    </citation>
    <scope>NUCLEOTIDE SEQUENCE [LARGE SCALE GENOMIC DNA]</scope>
    <source>
        <strain evidence="6">ATCC 38327</strain>
    </source>
</reference>
<feature type="region of interest" description="Disordered" evidence="3">
    <location>
        <begin position="478"/>
        <end position="501"/>
    </location>
</feature>
<feature type="region of interest" description="Disordered" evidence="3">
    <location>
        <begin position="312"/>
        <end position="339"/>
    </location>
</feature>
<evidence type="ECO:0000256" key="2">
    <source>
        <dbReference type="PROSITE-ProRule" id="PRU00089"/>
    </source>
</evidence>
<proteinExistence type="predicted"/>
<dbReference type="GO" id="GO:0043565">
    <property type="term" value="F:sequence-specific DNA binding"/>
    <property type="evidence" value="ECO:0007669"/>
    <property type="project" value="InterPro"/>
</dbReference>
<feature type="DNA-binding region" description="Fork-head" evidence="2">
    <location>
        <begin position="248"/>
        <end position="329"/>
    </location>
</feature>
<feature type="compositionally biased region" description="Low complexity" evidence="3">
    <location>
        <begin position="509"/>
        <end position="524"/>
    </location>
</feature>
<evidence type="ECO:0000313" key="5">
    <source>
        <dbReference type="EMBL" id="KNE64813.1"/>
    </source>
</evidence>
<dbReference type="InterPro" id="IPR036390">
    <property type="entry name" value="WH_DNA-bd_sf"/>
</dbReference>
<feature type="compositionally biased region" description="Basic and acidic residues" evidence="3">
    <location>
        <begin position="1"/>
        <end position="10"/>
    </location>
</feature>
<dbReference type="PROSITE" id="PS50039">
    <property type="entry name" value="FORK_HEAD_3"/>
    <property type="match status" value="1"/>
</dbReference>
<dbReference type="InterPro" id="IPR036388">
    <property type="entry name" value="WH-like_DNA-bd_sf"/>
</dbReference>
<dbReference type="VEuPathDB" id="FungiDB:AMAG_10151"/>
<feature type="compositionally biased region" description="Low complexity" evidence="3">
    <location>
        <begin position="49"/>
        <end position="59"/>
    </location>
</feature>
<name>A0A0L0SQJ5_ALLM3</name>
<dbReference type="OrthoDB" id="5954824at2759"/>
<keyword evidence="1 2" id="KW-0238">DNA-binding</keyword>
<organism evidence="5 6">
    <name type="scientific">Allomyces macrogynus (strain ATCC 38327)</name>
    <name type="common">Allomyces javanicus var. macrogynus</name>
    <dbReference type="NCBI Taxonomy" id="578462"/>
    <lineage>
        <taxon>Eukaryota</taxon>
        <taxon>Fungi</taxon>
        <taxon>Fungi incertae sedis</taxon>
        <taxon>Blastocladiomycota</taxon>
        <taxon>Blastocladiomycetes</taxon>
        <taxon>Blastocladiales</taxon>
        <taxon>Blastocladiaceae</taxon>
        <taxon>Allomyces</taxon>
    </lineage>
</organism>
<dbReference type="InterPro" id="IPR001766">
    <property type="entry name" value="Fork_head_dom"/>
</dbReference>
<comment type="subcellular location">
    <subcellularLocation>
        <location evidence="2">Nucleus</location>
    </subcellularLocation>
</comment>
<evidence type="ECO:0000256" key="1">
    <source>
        <dbReference type="ARBA" id="ARBA00023125"/>
    </source>
</evidence>
<feature type="compositionally biased region" description="Low complexity" evidence="3">
    <location>
        <begin position="492"/>
        <end position="501"/>
    </location>
</feature>
<gene>
    <name evidence="5" type="ORF">AMAG_10151</name>
</gene>
<evidence type="ECO:0000259" key="4">
    <source>
        <dbReference type="PROSITE" id="PS50039"/>
    </source>
</evidence>
<feature type="compositionally biased region" description="Basic residues" evidence="3">
    <location>
        <begin position="673"/>
        <end position="683"/>
    </location>
</feature>
<feature type="region of interest" description="Disordered" evidence="3">
    <location>
        <begin position="509"/>
        <end position="528"/>
    </location>
</feature>
<dbReference type="Pfam" id="PF00250">
    <property type="entry name" value="Forkhead"/>
    <property type="match status" value="1"/>
</dbReference>
<evidence type="ECO:0000256" key="3">
    <source>
        <dbReference type="SAM" id="MobiDB-lite"/>
    </source>
</evidence>
<evidence type="ECO:0000313" key="6">
    <source>
        <dbReference type="Proteomes" id="UP000054350"/>
    </source>
</evidence>
<dbReference type="CDD" id="cd00059">
    <property type="entry name" value="FH_FOX"/>
    <property type="match status" value="1"/>
</dbReference>
<accession>A0A0L0SQJ5</accession>
<feature type="region of interest" description="Disordered" evidence="3">
    <location>
        <begin position="673"/>
        <end position="692"/>
    </location>
</feature>
<feature type="region of interest" description="Disordered" evidence="3">
    <location>
        <begin position="1"/>
        <end position="65"/>
    </location>
</feature>